<sequence>MNEENLHLAQALVEMGLEDQPQLPKKTLVSKVQEKVQGFSFKLDGSHEPQERR</sequence>
<dbReference type="Proteomes" id="UP000027135">
    <property type="component" value="Unassembled WGS sequence"/>
</dbReference>
<reference evidence="1 2" key="1">
    <citation type="journal article" date="2014" name="Nat. Commun.">
        <title>Molecular traces of alternative social organization in a termite genome.</title>
        <authorList>
            <person name="Terrapon N."/>
            <person name="Li C."/>
            <person name="Robertson H.M."/>
            <person name="Ji L."/>
            <person name="Meng X."/>
            <person name="Booth W."/>
            <person name="Chen Z."/>
            <person name="Childers C.P."/>
            <person name="Glastad K.M."/>
            <person name="Gokhale K."/>
            <person name="Gowin J."/>
            <person name="Gronenberg W."/>
            <person name="Hermansen R.A."/>
            <person name="Hu H."/>
            <person name="Hunt B.G."/>
            <person name="Huylmans A.K."/>
            <person name="Khalil S.M."/>
            <person name="Mitchell R.D."/>
            <person name="Munoz-Torres M.C."/>
            <person name="Mustard J.A."/>
            <person name="Pan H."/>
            <person name="Reese J.T."/>
            <person name="Scharf M.E."/>
            <person name="Sun F."/>
            <person name="Vogel H."/>
            <person name="Xiao J."/>
            <person name="Yang W."/>
            <person name="Yang Z."/>
            <person name="Yang Z."/>
            <person name="Zhou J."/>
            <person name="Zhu J."/>
            <person name="Brent C.S."/>
            <person name="Elsik C.G."/>
            <person name="Goodisman M.A."/>
            <person name="Liberles D.A."/>
            <person name="Roe R.M."/>
            <person name="Vargo E.L."/>
            <person name="Vilcinskas A."/>
            <person name="Wang J."/>
            <person name="Bornberg-Bauer E."/>
            <person name="Korb J."/>
            <person name="Zhang G."/>
            <person name="Liebig J."/>
        </authorList>
    </citation>
    <scope>NUCLEOTIDE SEQUENCE [LARGE SCALE GENOMIC DNA]</scope>
    <source>
        <tissue evidence="1">Whole organism</tissue>
    </source>
</reference>
<gene>
    <name evidence="1" type="ORF">L798_02071</name>
</gene>
<dbReference type="InParanoid" id="A0A067RGG3"/>
<proteinExistence type="predicted"/>
<accession>A0A067RGG3</accession>
<evidence type="ECO:0000313" key="1">
    <source>
        <dbReference type="EMBL" id="KDR22108.1"/>
    </source>
</evidence>
<evidence type="ECO:0000313" key="2">
    <source>
        <dbReference type="Proteomes" id="UP000027135"/>
    </source>
</evidence>
<name>A0A067RGG3_ZOONE</name>
<dbReference type="EMBL" id="KK852521">
    <property type="protein sequence ID" value="KDR22108.1"/>
    <property type="molecule type" value="Genomic_DNA"/>
</dbReference>
<organism evidence="1 2">
    <name type="scientific">Zootermopsis nevadensis</name>
    <name type="common">Dampwood termite</name>
    <dbReference type="NCBI Taxonomy" id="136037"/>
    <lineage>
        <taxon>Eukaryota</taxon>
        <taxon>Metazoa</taxon>
        <taxon>Ecdysozoa</taxon>
        <taxon>Arthropoda</taxon>
        <taxon>Hexapoda</taxon>
        <taxon>Insecta</taxon>
        <taxon>Pterygota</taxon>
        <taxon>Neoptera</taxon>
        <taxon>Polyneoptera</taxon>
        <taxon>Dictyoptera</taxon>
        <taxon>Blattodea</taxon>
        <taxon>Blattoidea</taxon>
        <taxon>Termitoidae</taxon>
        <taxon>Termopsidae</taxon>
        <taxon>Zootermopsis</taxon>
    </lineage>
</organism>
<keyword evidence="2" id="KW-1185">Reference proteome</keyword>
<dbReference type="AlphaFoldDB" id="A0A067RGG3"/>
<protein>
    <submittedName>
        <fullName evidence="1">Uncharacterized protein</fullName>
    </submittedName>
</protein>